<evidence type="ECO:0000256" key="1">
    <source>
        <dbReference type="SAM" id="SignalP"/>
    </source>
</evidence>
<dbReference type="STRING" id="1963862.B4O97_11570"/>
<dbReference type="PANTHER" id="PTHR35271:SF1">
    <property type="entry name" value="ABC TRANSPORTER, SUBSTRATE-BINDING LIPOPROTEIN"/>
    <property type="match status" value="1"/>
</dbReference>
<keyword evidence="3" id="KW-1185">Reference proteome</keyword>
<organism evidence="2 3">
    <name type="scientific">Marispirochaeta aestuarii</name>
    <dbReference type="NCBI Taxonomy" id="1963862"/>
    <lineage>
        <taxon>Bacteria</taxon>
        <taxon>Pseudomonadati</taxon>
        <taxon>Spirochaetota</taxon>
        <taxon>Spirochaetia</taxon>
        <taxon>Spirochaetales</taxon>
        <taxon>Spirochaetaceae</taxon>
        <taxon>Marispirochaeta</taxon>
    </lineage>
</organism>
<dbReference type="AlphaFoldDB" id="A0A1Y1RWP2"/>
<feature type="chain" id="PRO_5012598385" evidence="1">
    <location>
        <begin position="20"/>
        <end position="333"/>
    </location>
</feature>
<accession>A0A1Y1RWP2</accession>
<dbReference type="Proteomes" id="UP000192343">
    <property type="component" value="Unassembled WGS sequence"/>
</dbReference>
<evidence type="ECO:0000313" key="2">
    <source>
        <dbReference type="EMBL" id="ORC34588.1"/>
    </source>
</evidence>
<dbReference type="Gene3D" id="3.40.50.2300">
    <property type="match status" value="2"/>
</dbReference>
<dbReference type="Pfam" id="PF04392">
    <property type="entry name" value="ABC_sub_bind"/>
    <property type="match status" value="1"/>
</dbReference>
<dbReference type="SUPFAM" id="SSF53822">
    <property type="entry name" value="Periplasmic binding protein-like I"/>
    <property type="match status" value="1"/>
</dbReference>
<dbReference type="PANTHER" id="PTHR35271">
    <property type="entry name" value="ABC TRANSPORTER, SUBSTRATE-BINDING LIPOPROTEIN-RELATED"/>
    <property type="match status" value="1"/>
</dbReference>
<protein>
    <submittedName>
        <fullName evidence="2">ABC transporter substrate-binding protein</fullName>
    </submittedName>
</protein>
<feature type="signal peptide" evidence="1">
    <location>
        <begin position="1"/>
        <end position="19"/>
    </location>
</feature>
<dbReference type="RefSeq" id="WP_083050996.1">
    <property type="nucleotide sequence ID" value="NZ_MWQY01000012.1"/>
</dbReference>
<dbReference type="EMBL" id="MWQY01000012">
    <property type="protein sequence ID" value="ORC34588.1"/>
    <property type="molecule type" value="Genomic_DNA"/>
</dbReference>
<dbReference type="InterPro" id="IPR007487">
    <property type="entry name" value="ABC_transpt-TYRBP-like"/>
</dbReference>
<proteinExistence type="predicted"/>
<dbReference type="OrthoDB" id="9776955at2"/>
<evidence type="ECO:0000313" key="3">
    <source>
        <dbReference type="Proteomes" id="UP000192343"/>
    </source>
</evidence>
<reference evidence="2 3" key="1">
    <citation type="submission" date="2017-03" db="EMBL/GenBank/DDBJ databases">
        <title>Draft Genome sequence of Marispirochaeta sp. strain JC444.</title>
        <authorList>
            <person name="Shivani Y."/>
            <person name="Subhash Y."/>
            <person name="Sasikala C."/>
            <person name="Ramana C."/>
        </authorList>
    </citation>
    <scope>NUCLEOTIDE SEQUENCE [LARGE SCALE GENOMIC DNA]</scope>
    <source>
        <strain evidence="2 3">JC444</strain>
    </source>
</reference>
<gene>
    <name evidence="2" type="ORF">B4O97_11570</name>
</gene>
<comment type="caution">
    <text evidence="2">The sequence shown here is derived from an EMBL/GenBank/DDBJ whole genome shotgun (WGS) entry which is preliminary data.</text>
</comment>
<name>A0A1Y1RWP2_9SPIO</name>
<dbReference type="CDD" id="cd06325">
    <property type="entry name" value="PBP1_ABC_unchar_transporter"/>
    <property type="match status" value="1"/>
</dbReference>
<keyword evidence="1" id="KW-0732">Signal</keyword>
<sequence>MKKITCILLAALTAVCLFAEGSAEQADDGAISIGISKIVSHPALDSIEKGIQDELAELGYPDIRYDLQNANGDPNTAKQIAIKFKNDKVDIAVGIATPTSQALASTITDFPVIYSAVTDPVGAGLVTSLNEGGDNITGYSDMTPVREQIELLTRLMKVERLGHVYSTGEANAVVLAGIARDVCADMGIEFVESTVTNSSEVKQATQAILNRVDAIYVSTDNTVFSALQSVVQTALDKNIPVMSADPTSAVDYEVFAALGFDYYRHGRATGRLIARVLEGEDPSNIPTQFMSDPGDLDQLILNLDVAKKIGVTVPADIIDRASVIIENGEARSR</sequence>
<dbReference type="InterPro" id="IPR028082">
    <property type="entry name" value="Peripla_BP_I"/>
</dbReference>